<dbReference type="RefSeq" id="WP_010844493.1">
    <property type="nucleotide sequence ID" value="NZ_AQPW01000038.1"/>
</dbReference>
<dbReference type="GO" id="GO:0003677">
    <property type="term" value="F:DNA binding"/>
    <property type="evidence" value="ECO:0007669"/>
    <property type="project" value="InterPro"/>
</dbReference>
<evidence type="ECO:0000313" key="2">
    <source>
        <dbReference type="EMBL" id="EON30828.1"/>
    </source>
</evidence>
<feature type="domain" description="Helix-turn-helix" evidence="1">
    <location>
        <begin position="5"/>
        <end position="53"/>
    </location>
</feature>
<dbReference type="InterPro" id="IPR010093">
    <property type="entry name" value="SinI_DNA-bd"/>
</dbReference>
<dbReference type="Gene3D" id="1.10.1660.10">
    <property type="match status" value="1"/>
</dbReference>
<reference evidence="2 3" key="1">
    <citation type="journal article" date="2013" name="Genome Announc.">
        <title>Draft Genome Sequence of a Benzothiophene-Desulfurizing Bacterium, Gordona terrae Strain C-6.</title>
        <authorList>
            <person name="Wang W."/>
            <person name="Ma T."/>
            <person name="Ren Y."/>
            <person name="Li G."/>
        </authorList>
    </citation>
    <scope>NUCLEOTIDE SEQUENCE [LARGE SCALE GENOMIC DNA]</scope>
    <source>
        <strain evidence="2 3">C-6</strain>
    </source>
</reference>
<organism evidence="2 3">
    <name type="scientific">Gordonia terrae C-6</name>
    <dbReference type="NCBI Taxonomy" id="1316928"/>
    <lineage>
        <taxon>Bacteria</taxon>
        <taxon>Bacillati</taxon>
        <taxon>Actinomycetota</taxon>
        <taxon>Actinomycetes</taxon>
        <taxon>Mycobacteriales</taxon>
        <taxon>Gordoniaceae</taxon>
        <taxon>Gordonia</taxon>
    </lineage>
</organism>
<sequence>MNRKYLSIAEAAEHVGVSTKSIRRYVSDGRLRAYRTGPKLLRIRLSDLDAMVTGEPVMAA</sequence>
<dbReference type="PATRIC" id="fig|1316928.3.peg.4156"/>
<gene>
    <name evidence="2" type="ORF">GTC6_20560</name>
</gene>
<dbReference type="Proteomes" id="UP000013569">
    <property type="component" value="Unassembled WGS sequence"/>
</dbReference>
<dbReference type="AlphaFoldDB" id="R7Y451"/>
<accession>R7Y451</accession>
<evidence type="ECO:0000259" key="1">
    <source>
        <dbReference type="Pfam" id="PF12728"/>
    </source>
</evidence>
<evidence type="ECO:0000313" key="3">
    <source>
        <dbReference type="Proteomes" id="UP000013569"/>
    </source>
</evidence>
<dbReference type="InterPro" id="IPR009061">
    <property type="entry name" value="DNA-bd_dom_put_sf"/>
</dbReference>
<name>R7Y451_9ACTN</name>
<dbReference type="SUPFAM" id="SSF46955">
    <property type="entry name" value="Putative DNA-binding domain"/>
    <property type="match status" value="1"/>
</dbReference>
<dbReference type="InterPro" id="IPR041657">
    <property type="entry name" value="HTH_17"/>
</dbReference>
<dbReference type="NCBIfam" id="TIGR01764">
    <property type="entry name" value="excise"/>
    <property type="match status" value="1"/>
</dbReference>
<proteinExistence type="predicted"/>
<comment type="caution">
    <text evidence="2">The sequence shown here is derived from an EMBL/GenBank/DDBJ whole genome shotgun (WGS) entry which is preliminary data.</text>
</comment>
<dbReference type="Pfam" id="PF12728">
    <property type="entry name" value="HTH_17"/>
    <property type="match status" value="1"/>
</dbReference>
<protein>
    <recommendedName>
        <fullName evidence="1">Helix-turn-helix domain-containing protein</fullName>
    </recommendedName>
</protein>
<dbReference type="EMBL" id="AQPW01000038">
    <property type="protein sequence ID" value="EON30828.1"/>
    <property type="molecule type" value="Genomic_DNA"/>
</dbReference>